<feature type="region of interest" description="Disordered" evidence="1">
    <location>
        <begin position="1"/>
        <end position="21"/>
    </location>
</feature>
<sequence>DEETSKGKTVTHSLRVNPADPDSNTYKTSILVLDGTEDVRTIIKHPSEINRVLVGLNVTTITNKLRVARTLLTGNALTQFNATVQRLAETRMQNRMLEAPDDAAGEAMIDAGWDQAS</sequence>
<dbReference type="AlphaFoldDB" id="X1F7G1"/>
<comment type="caution">
    <text evidence="2">The sequence shown here is derived from an EMBL/GenBank/DDBJ whole genome shotgun (WGS) entry which is preliminary data.</text>
</comment>
<proteinExistence type="predicted"/>
<feature type="non-terminal residue" evidence="2">
    <location>
        <position position="117"/>
    </location>
</feature>
<evidence type="ECO:0000256" key="1">
    <source>
        <dbReference type="SAM" id="MobiDB-lite"/>
    </source>
</evidence>
<reference evidence="2" key="1">
    <citation type="journal article" date="2014" name="Front. Microbiol.">
        <title>High frequency of phylogenetically diverse reductive dehalogenase-homologous genes in deep subseafloor sedimentary metagenomes.</title>
        <authorList>
            <person name="Kawai M."/>
            <person name="Futagami T."/>
            <person name="Toyoda A."/>
            <person name="Takaki Y."/>
            <person name="Nishi S."/>
            <person name="Hori S."/>
            <person name="Arai W."/>
            <person name="Tsubouchi T."/>
            <person name="Morono Y."/>
            <person name="Uchiyama I."/>
            <person name="Ito T."/>
            <person name="Fujiyama A."/>
            <person name="Inagaki F."/>
            <person name="Takami H."/>
        </authorList>
    </citation>
    <scope>NUCLEOTIDE SEQUENCE</scope>
    <source>
        <strain evidence="2">Expedition CK06-06</strain>
    </source>
</reference>
<organism evidence="2">
    <name type="scientific">marine sediment metagenome</name>
    <dbReference type="NCBI Taxonomy" id="412755"/>
    <lineage>
        <taxon>unclassified sequences</taxon>
        <taxon>metagenomes</taxon>
        <taxon>ecological metagenomes</taxon>
    </lineage>
</organism>
<gene>
    <name evidence="2" type="ORF">S03H2_26266</name>
</gene>
<dbReference type="EMBL" id="BARU01015160">
    <property type="protein sequence ID" value="GAH40877.1"/>
    <property type="molecule type" value="Genomic_DNA"/>
</dbReference>
<feature type="non-terminal residue" evidence="2">
    <location>
        <position position="1"/>
    </location>
</feature>
<name>X1F7G1_9ZZZZ</name>
<accession>X1F7G1</accession>
<evidence type="ECO:0000313" key="2">
    <source>
        <dbReference type="EMBL" id="GAH40877.1"/>
    </source>
</evidence>
<protein>
    <submittedName>
        <fullName evidence="2">Uncharacterized protein</fullName>
    </submittedName>
</protein>